<name>A0A9Q1JH82_9CARY</name>
<dbReference type="SUPFAM" id="SSF53335">
    <property type="entry name" value="S-adenosyl-L-methionine-dependent methyltransferases"/>
    <property type="match status" value="2"/>
</dbReference>
<keyword evidence="3 7" id="KW-0489">Methyltransferase</keyword>
<feature type="compositionally biased region" description="Basic and acidic residues" evidence="8">
    <location>
        <begin position="70"/>
        <end position="86"/>
    </location>
</feature>
<evidence type="ECO:0000256" key="7">
    <source>
        <dbReference type="RuleBase" id="RU366043"/>
    </source>
</evidence>
<dbReference type="InterPro" id="IPR029063">
    <property type="entry name" value="SAM-dependent_MTases_sf"/>
</dbReference>
<dbReference type="Pfam" id="PF03141">
    <property type="entry name" value="Methyltransf_29"/>
    <property type="match status" value="2"/>
</dbReference>
<evidence type="ECO:0000313" key="10">
    <source>
        <dbReference type="Proteomes" id="UP001153076"/>
    </source>
</evidence>
<dbReference type="GO" id="GO:0016020">
    <property type="term" value="C:membrane"/>
    <property type="evidence" value="ECO:0007669"/>
    <property type="project" value="UniProtKB-SubCell"/>
</dbReference>
<proteinExistence type="inferred from homology"/>
<evidence type="ECO:0000256" key="8">
    <source>
        <dbReference type="SAM" id="MobiDB-lite"/>
    </source>
</evidence>
<feature type="region of interest" description="Disordered" evidence="8">
    <location>
        <begin position="54"/>
        <end position="110"/>
    </location>
</feature>
<dbReference type="CDD" id="cd02440">
    <property type="entry name" value="AdoMet_MTases"/>
    <property type="match status" value="1"/>
</dbReference>
<dbReference type="GO" id="GO:0005768">
    <property type="term" value="C:endosome"/>
    <property type="evidence" value="ECO:0007669"/>
    <property type="project" value="TreeGrafter"/>
</dbReference>
<sequence>MAISSSVQALLREKKYPFIALSVLFLSVIFILISNSQPSFLSLSSNFSSSFSTLRQSPAQSPPSTLPDLPESHRDDVVVENPDDHPSLPAPQEAIPVIPPPSEGRESPSVAIAPPPVVASEIEFDKDLMNLKWQVCKGPVAVDYIPCLDNMKAIKALKSRKHMEHRERHCPKPSPRCLVPLPKGYKIPILWPQSRDMIWYDNVPHPKLVDYKKDQHWVVKSGDHFIFPGGGTQFKEGVQNYINFIEKAIPEIKWGQNIRVILDVGCGVASFGGHLLDKNVLTMSFAPKDEHEAQIQFALERGIPATLSVIGTQQLTFPDNAYDLIHCARCRVHWDGDDGRPLMELNRILRPGGFFIWSATPVYLKNERDTPVWNAMVALTKSMCWKVVAKTMVSPRGVGLVVYQKPVSSSCYKERPKNDPPVCKEVSRNVSWYAPLKRCLTQIPAEGSSWPPLWPSRLTARPLSLPSVPLVEQMFHNDTNHWTNLVSNVYLHGLGINWTTVRNVMDMTAGHGGSNPPKLKHSIEPEIYAVCEGWRFATALVNMPVWVMNVVPIHEPDTLTFIFDRGLIGVYHDWCESFNTYPRTYDLLHSVFLFSNLPERCDIIDLAVEMDRIVRPGGWILVQESKELINKIGAIFRSLQWSVNLYNGRYMVGKKSFWRPNGGEVQR</sequence>
<dbReference type="Gene3D" id="3.40.50.150">
    <property type="entry name" value="Vaccinia Virus protein VP39"/>
    <property type="match status" value="1"/>
</dbReference>
<accession>A0A9Q1JH82</accession>
<evidence type="ECO:0000256" key="2">
    <source>
        <dbReference type="ARBA" id="ARBA00008361"/>
    </source>
</evidence>
<evidence type="ECO:0000313" key="9">
    <source>
        <dbReference type="EMBL" id="KAJ8425087.1"/>
    </source>
</evidence>
<reference evidence="9" key="1">
    <citation type="submission" date="2022-04" db="EMBL/GenBank/DDBJ databases">
        <title>Carnegiea gigantea Genome sequencing and assembly v2.</title>
        <authorList>
            <person name="Copetti D."/>
            <person name="Sanderson M.J."/>
            <person name="Burquez A."/>
            <person name="Wojciechowski M.F."/>
        </authorList>
    </citation>
    <scope>NUCLEOTIDE SEQUENCE</scope>
    <source>
        <strain evidence="9">SGP5-SGP5p</strain>
        <tissue evidence="9">Aerial part</tissue>
    </source>
</reference>
<dbReference type="PANTHER" id="PTHR10108">
    <property type="entry name" value="SAM-DEPENDENT METHYLTRANSFERASE"/>
    <property type="match status" value="1"/>
</dbReference>
<gene>
    <name evidence="9" type="ORF">Cgig2_034023</name>
</gene>
<dbReference type="EMBL" id="JAKOGI010001548">
    <property type="protein sequence ID" value="KAJ8425087.1"/>
    <property type="molecule type" value="Genomic_DNA"/>
</dbReference>
<dbReference type="FunFam" id="3.40.50.150:FF:000342">
    <property type="entry name" value="Probable methyltransferase PMT19"/>
    <property type="match status" value="1"/>
</dbReference>
<organism evidence="9 10">
    <name type="scientific">Carnegiea gigantea</name>
    <dbReference type="NCBI Taxonomy" id="171969"/>
    <lineage>
        <taxon>Eukaryota</taxon>
        <taxon>Viridiplantae</taxon>
        <taxon>Streptophyta</taxon>
        <taxon>Embryophyta</taxon>
        <taxon>Tracheophyta</taxon>
        <taxon>Spermatophyta</taxon>
        <taxon>Magnoliopsida</taxon>
        <taxon>eudicotyledons</taxon>
        <taxon>Gunneridae</taxon>
        <taxon>Pentapetalae</taxon>
        <taxon>Caryophyllales</taxon>
        <taxon>Cactineae</taxon>
        <taxon>Cactaceae</taxon>
        <taxon>Cactoideae</taxon>
        <taxon>Echinocereeae</taxon>
        <taxon>Carnegiea</taxon>
    </lineage>
</organism>
<feature type="transmembrane region" description="Helical" evidence="7">
    <location>
        <begin position="16"/>
        <end position="34"/>
    </location>
</feature>
<dbReference type="InterPro" id="IPR004159">
    <property type="entry name" value="Put_SAM_MeTrfase"/>
</dbReference>
<dbReference type="AlphaFoldDB" id="A0A9Q1JH82"/>
<evidence type="ECO:0000256" key="4">
    <source>
        <dbReference type="ARBA" id="ARBA00022968"/>
    </source>
</evidence>
<evidence type="ECO:0000256" key="6">
    <source>
        <dbReference type="ARBA" id="ARBA00037847"/>
    </source>
</evidence>
<dbReference type="EC" id="2.1.1.-" evidence="7"/>
<keyword evidence="5 7" id="KW-0325">Glycoprotein</keyword>
<dbReference type="GO" id="GO:0008168">
    <property type="term" value="F:methyltransferase activity"/>
    <property type="evidence" value="ECO:0007669"/>
    <property type="project" value="UniProtKB-UniRule"/>
</dbReference>
<evidence type="ECO:0000256" key="3">
    <source>
        <dbReference type="ARBA" id="ARBA00022603"/>
    </source>
</evidence>
<keyword evidence="4 7" id="KW-0735">Signal-anchor</keyword>
<dbReference type="Proteomes" id="UP001153076">
    <property type="component" value="Unassembled WGS sequence"/>
</dbReference>
<protein>
    <recommendedName>
        <fullName evidence="7">Methyltransferase</fullName>
        <ecNumber evidence="7">2.1.1.-</ecNumber>
    </recommendedName>
</protein>
<keyword evidence="10" id="KW-1185">Reference proteome</keyword>
<keyword evidence="7" id="KW-0808">Transferase</keyword>
<dbReference type="PANTHER" id="PTHR10108:SF887">
    <property type="entry name" value="METHYLTRANSFERASE PMT22-RELATED"/>
    <property type="match status" value="1"/>
</dbReference>
<dbReference type="GO" id="GO:0032259">
    <property type="term" value="P:methylation"/>
    <property type="evidence" value="ECO:0007669"/>
    <property type="project" value="UniProtKB-KW"/>
</dbReference>
<dbReference type="GO" id="GO:0005802">
    <property type="term" value="C:trans-Golgi network"/>
    <property type="evidence" value="ECO:0007669"/>
    <property type="project" value="TreeGrafter"/>
</dbReference>
<comment type="subcellular location">
    <subcellularLocation>
        <location evidence="6">Endomembrane system</location>
        <topology evidence="6">Single-pass membrane protein</topology>
    </subcellularLocation>
    <subcellularLocation>
        <location evidence="1 7">Membrane</location>
        <topology evidence="1 7">Single-pass type II membrane protein</topology>
    </subcellularLocation>
</comment>
<dbReference type="OrthoDB" id="2013972at2759"/>
<keyword evidence="7" id="KW-1133">Transmembrane helix</keyword>
<comment type="caution">
    <text evidence="9">The sequence shown here is derived from an EMBL/GenBank/DDBJ whole genome shotgun (WGS) entry which is preliminary data.</text>
</comment>
<keyword evidence="7" id="KW-0812">Transmembrane</keyword>
<keyword evidence="7" id="KW-0472">Membrane</keyword>
<evidence type="ECO:0000256" key="1">
    <source>
        <dbReference type="ARBA" id="ARBA00004606"/>
    </source>
</evidence>
<comment type="similarity">
    <text evidence="2 7">Belongs to the methyltransferase superfamily.</text>
</comment>
<evidence type="ECO:0000256" key="5">
    <source>
        <dbReference type="ARBA" id="ARBA00023180"/>
    </source>
</evidence>